<accession>A0A645IM41</accession>
<proteinExistence type="predicted"/>
<reference evidence="1" key="1">
    <citation type="submission" date="2019-08" db="EMBL/GenBank/DDBJ databases">
        <authorList>
            <person name="Kucharzyk K."/>
            <person name="Murdoch R.W."/>
            <person name="Higgins S."/>
            <person name="Loffler F."/>
        </authorList>
    </citation>
    <scope>NUCLEOTIDE SEQUENCE</scope>
</reference>
<name>A0A645IM41_9ZZZZ</name>
<comment type="caution">
    <text evidence="1">The sequence shown here is derived from an EMBL/GenBank/DDBJ whole genome shotgun (WGS) entry which is preliminary data.</text>
</comment>
<sequence length="155" mass="16253">MRALLGRGRDQHGLALGRAHEVAVAGVAGVGHQDLVARVDQRQAGKLQSRRGACGNDDAPRRHVNAKALGIPAADVLTQCVQAQRRGVLRQAGAYGAVGGLLNEGRGGEVGLADVQEDHRVVASSHFACQGLCGLGDFHHVERFDALGACGQFHR</sequence>
<dbReference type="AlphaFoldDB" id="A0A645IM41"/>
<evidence type="ECO:0000313" key="1">
    <source>
        <dbReference type="EMBL" id="MPN52327.1"/>
    </source>
</evidence>
<protein>
    <submittedName>
        <fullName evidence="1">Uncharacterized protein</fullName>
    </submittedName>
</protein>
<gene>
    <name evidence="1" type="ORF">SDC9_199983</name>
</gene>
<organism evidence="1">
    <name type="scientific">bioreactor metagenome</name>
    <dbReference type="NCBI Taxonomy" id="1076179"/>
    <lineage>
        <taxon>unclassified sequences</taxon>
        <taxon>metagenomes</taxon>
        <taxon>ecological metagenomes</taxon>
    </lineage>
</organism>
<dbReference type="EMBL" id="VSSQ01118325">
    <property type="protein sequence ID" value="MPN52327.1"/>
    <property type="molecule type" value="Genomic_DNA"/>
</dbReference>